<dbReference type="InterPro" id="IPR009959">
    <property type="entry name" value="Cyclase_SnoaL-like"/>
</dbReference>
<dbReference type="EMBL" id="JASUBT010000003">
    <property type="protein sequence ID" value="MDL4935347.1"/>
    <property type="molecule type" value="Genomic_DNA"/>
</dbReference>
<evidence type="ECO:0000313" key="1">
    <source>
        <dbReference type="EMBL" id="MDL4935347.1"/>
    </source>
</evidence>
<name>A0ABD4ZRN9_ENTGA</name>
<dbReference type="InterPro" id="IPR032710">
    <property type="entry name" value="NTF2-like_dom_sf"/>
</dbReference>
<gene>
    <name evidence="1" type="ORF">QRX88_06385</name>
</gene>
<comment type="caution">
    <text evidence="1">The sequence shown here is derived from an EMBL/GenBank/DDBJ whole genome shotgun (WGS) entry which is preliminary data.</text>
</comment>
<proteinExistence type="predicted"/>
<dbReference type="SUPFAM" id="SSF54427">
    <property type="entry name" value="NTF2-like"/>
    <property type="match status" value="1"/>
</dbReference>
<dbReference type="Pfam" id="PF07366">
    <property type="entry name" value="SnoaL"/>
    <property type="match status" value="1"/>
</dbReference>
<dbReference type="AlphaFoldDB" id="A0ABD4ZRN9"/>
<organism evidence="1 2">
    <name type="scientific">Enterococcus gallinarum</name>
    <dbReference type="NCBI Taxonomy" id="1353"/>
    <lineage>
        <taxon>Bacteria</taxon>
        <taxon>Bacillati</taxon>
        <taxon>Bacillota</taxon>
        <taxon>Bacilli</taxon>
        <taxon>Lactobacillales</taxon>
        <taxon>Enterococcaceae</taxon>
        <taxon>Enterococcus</taxon>
    </lineage>
</organism>
<accession>A0ABD4ZRN9</accession>
<sequence length="115" mass="13989">MKITKERIHAFYEGFFNLRQFEWAYALIAEDYIQHNPDVGQGRAGFIQAFEQKFHSEEFFHLEVDQIVLDKDFAAVFLRSVDEKQHVKCHVVDLFRISQNQFVEHWDYFDRRETR</sequence>
<protein>
    <submittedName>
        <fullName evidence="1">Ester cyclase</fullName>
    </submittedName>
</protein>
<evidence type="ECO:0000313" key="2">
    <source>
        <dbReference type="Proteomes" id="UP001241571"/>
    </source>
</evidence>
<dbReference type="Gene3D" id="3.10.450.50">
    <property type="match status" value="1"/>
</dbReference>
<dbReference type="Proteomes" id="UP001241571">
    <property type="component" value="Unassembled WGS sequence"/>
</dbReference>
<reference evidence="1 2" key="1">
    <citation type="submission" date="2023-06" db="EMBL/GenBank/DDBJ databases">
        <title>Acute promotion of culturable opportunistic pathogens and persistent increase of antibiotic resistance following antibiotic exposure in mouse gut microbiota.</title>
        <authorList>
            <person name="Li L."/>
            <person name="Wang B."/>
            <person name="Sun Y."/>
            <person name="Wang M."/>
            <person name="Xu H."/>
        </authorList>
    </citation>
    <scope>NUCLEOTIDE SEQUENCE [LARGE SCALE GENOMIC DNA]</scope>
    <source>
        <strain evidence="1 2">CRI2_2</strain>
    </source>
</reference>
<dbReference type="RefSeq" id="WP_103300433.1">
    <property type="nucleotide sequence ID" value="NZ_CP078505.1"/>
</dbReference>